<evidence type="ECO:0000256" key="2">
    <source>
        <dbReference type="SAM" id="Phobius"/>
    </source>
</evidence>
<gene>
    <name evidence="3" type="ORF">RhiirA4_453634</name>
</gene>
<organism evidence="3 4">
    <name type="scientific">Rhizophagus irregularis</name>
    <dbReference type="NCBI Taxonomy" id="588596"/>
    <lineage>
        <taxon>Eukaryota</taxon>
        <taxon>Fungi</taxon>
        <taxon>Fungi incertae sedis</taxon>
        <taxon>Mucoromycota</taxon>
        <taxon>Glomeromycotina</taxon>
        <taxon>Glomeromycetes</taxon>
        <taxon>Glomerales</taxon>
        <taxon>Glomeraceae</taxon>
        <taxon>Rhizophagus</taxon>
    </lineage>
</organism>
<feature type="transmembrane region" description="Helical" evidence="2">
    <location>
        <begin position="216"/>
        <end position="238"/>
    </location>
</feature>
<keyword evidence="2" id="KW-1133">Transmembrane helix</keyword>
<feature type="region of interest" description="Disordered" evidence="1">
    <location>
        <begin position="1"/>
        <end position="30"/>
    </location>
</feature>
<dbReference type="EMBL" id="LLXI01000095">
    <property type="protein sequence ID" value="PKY40283.1"/>
    <property type="molecule type" value="Genomic_DNA"/>
</dbReference>
<feature type="transmembrane region" description="Helical" evidence="2">
    <location>
        <begin position="250"/>
        <end position="272"/>
    </location>
</feature>
<reference evidence="3 4" key="1">
    <citation type="submission" date="2015-10" db="EMBL/GenBank/DDBJ databases">
        <title>Genome analyses suggest a sexual origin of heterokaryosis in a supposedly ancient asexual fungus.</title>
        <authorList>
            <person name="Ropars J."/>
            <person name="Sedzielewska K."/>
            <person name="Noel J."/>
            <person name="Charron P."/>
            <person name="Farinelli L."/>
            <person name="Marton T."/>
            <person name="Kruger M."/>
            <person name="Pelin A."/>
            <person name="Brachmann A."/>
            <person name="Corradi N."/>
        </authorList>
    </citation>
    <scope>NUCLEOTIDE SEQUENCE [LARGE SCALE GENOMIC DNA]</scope>
    <source>
        <strain evidence="3 4">A4</strain>
    </source>
</reference>
<protein>
    <submittedName>
        <fullName evidence="3">Uncharacterized protein</fullName>
    </submittedName>
</protein>
<comment type="caution">
    <text evidence="3">The sequence shown here is derived from an EMBL/GenBank/DDBJ whole genome shotgun (WGS) entry which is preliminary data.</text>
</comment>
<dbReference type="AlphaFoldDB" id="A0A2I1G0Z9"/>
<sequence>MSSLSDQPGEDPNKIEEIENSGENSKDNVEKISDENKLLKEIFDRYKKLAELGNKKAILQVGKGVIKDDILAEREKEYYFNNLKEEFKKWKDYNYKSNRNSIIAMAICLFSIALGVVLFIKKSDIEGIVSTAVIGSGSTVTLVGSLASLKTLFKDNKEGITQTVNTLAGIPNETDTNGKIVTKFHFDLAELRKELNPLRFMENLNRHMQYMLICRTILVSLVSLVSIILTVVAISVVASNRNKKIKDDDIFSNMIITLISFSVFCLWCTICVRICLQIIIPKVIADVTTIAKEAKEAKENNEQNSSSSLLEKYKKDYVFKDIFKKSSLSNKILLISFLITFIIIGLVELSLSFDQIKIKRISMTDEELEEINRVLFGLPTITVVTGGSDVV</sequence>
<keyword evidence="2" id="KW-0472">Membrane</keyword>
<dbReference type="OrthoDB" id="2475211at2759"/>
<feature type="transmembrane region" description="Helical" evidence="2">
    <location>
        <begin position="332"/>
        <end position="353"/>
    </location>
</feature>
<proteinExistence type="predicted"/>
<keyword evidence="2" id="KW-0812">Transmembrane</keyword>
<feature type="transmembrane region" description="Helical" evidence="2">
    <location>
        <begin position="101"/>
        <end position="121"/>
    </location>
</feature>
<name>A0A2I1G0Z9_9GLOM</name>
<evidence type="ECO:0000313" key="4">
    <source>
        <dbReference type="Proteomes" id="UP000234323"/>
    </source>
</evidence>
<accession>A0A2I1G0Z9</accession>
<evidence type="ECO:0000313" key="3">
    <source>
        <dbReference type="EMBL" id="PKY40283.1"/>
    </source>
</evidence>
<feature type="transmembrane region" description="Helical" evidence="2">
    <location>
        <begin position="127"/>
        <end position="149"/>
    </location>
</feature>
<keyword evidence="4" id="KW-1185">Reference proteome</keyword>
<dbReference type="Proteomes" id="UP000234323">
    <property type="component" value="Unassembled WGS sequence"/>
</dbReference>
<evidence type="ECO:0000256" key="1">
    <source>
        <dbReference type="SAM" id="MobiDB-lite"/>
    </source>
</evidence>